<name>A0ABP5AYU3_9MICC</name>
<evidence type="ECO:0000259" key="2">
    <source>
        <dbReference type="Pfam" id="PF13224"/>
    </source>
</evidence>
<reference evidence="4" key="1">
    <citation type="journal article" date="2019" name="Int. J. Syst. Evol. Microbiol.">
        <title>The Global Catalogue of Microorganisms (GCM) 10K type strain sequencing project: providing services to taxonomists for standard genome sequencing and annotation.</title>
        <authorList>
            <consortium name="The Broad Institute Genomics Platform"/>
            <consortium name="The Broad Institute Genome Sequencing Center for Infectious Disease"/>
            <person name="Wu L."/>
            <person name="Ma J."/>
        </authorList>
    </citation>
    <scope>NUCLEOTIDE SEQUENCE [LARGE SCALE GENOMIC DNA]</scope>
    <source>
        <strain evidence="4">JCM 13316</strain>
    </source>
</reference>
<evidence type="ECO:0000313" key="4">
    <source>
        <dbReference type="Proteomes" id="UP001500784"/>
    </source>
</evidence>
<dbReference type="SUPFAM" id="SSF56112">
    <property type="entry name" value="Protein kinase-like (PK-like)"/>
    <property type="match status" value="1"/>
</dbReference>
<organism evidence="3 4">
    <name type="scientific">Arthrobacter gandavensis</name>
    <dbReference type="NCBI Taxonomy" id="169960"/>
    <lineage>
        <taxon>Bacteria</taxon>
        <taxon>Bacillati</taxon>
        <taxon>Actinomycetota</taxon>
        <taxon>Actinomycetes</taxon>
        <taxon>Micrococcales</taxon>
        <taxon>Micrococcaceae</taxon>
        <taxon>Arthrobacter</taxon>
    </lineage>
</organism>
<feature type="domain" description="DUF4032" evidence="2">
    <location>
        <begin position="264"/>
        <end position="425"/>
    </location>
</feature>
<dbReference type="InterPro" id="IPR025111">
    <property type="entry name" value="DUF4032"/>
</dbReference>
<proteinExistence type="predicted"/>
<dbReference type="Pfam" id="PF06293">
    <property type="entry name" value="Kdo"/>
    <property type="match status" value="1"/>
</dbReference>
<dbReference type="Pfam" id="PF13224">
    <property type="entry name" value="DUF4032"/>
    <property type="match status" value="1"/>
</dbReference>
<sequence>MPMTEAPRANWRDEPTNWEQPGKLPRSHSEATQEPLGSLNITAASMDPALLDLPWSIPLEDWPKENLAALPRGISRHVVRFARMGDSLIAIKETSEHVARQEYHMLRKLRRLNVPCVAPVAVITGRQDAEGNELAPVLVTRHLRFSLPYRAVFSQTLREVTLTRLIDAQALLLVRLHLAGFYWGDVSLSNTLFRRDAGAFAAYLVDAETGELYPELSRGQREYDLEIARVNIAGELMDLAEGGLVEESIDPLATSERIMDSYRNLWAELTEQESFELGERWRVNARIRRLNELGFDVDELTIRTTPDGSQVQLQPKVVDAGHHQRRLLRLTGLDAQENQARRLLNDLDSYRADNNPDMDEELSAHLWVTQVFEPIVKSVPRELGSKLEQAELVHEVLEHRWYMSEKENRNVPMAEAVQSYLDNELRHRRDEAAILLNPDTTTMRILESGASPG</sequence>
<feature type="region of interest" description="Disordered" evidence="1">
    <location>
        <begin position="1"/>
        <end position="33"/>
    </location>
</feature>
<dbReference type="EMBL" id="BAAALV010000010">
    <property type="protein sequence ID" value="GAA1925213.1"/>
    <property type="molecule type" value="Genomic_DNA"/>
</dbReference>
<keyword evidence="4" id="KW-1185">Reference proteome</keyword>
<evidence type="ECO:0000313" key="3">
    <source>
        <dbReference type="EMBL" id="GAA1925213.1"/>
    </source>
</evidence>
<dbReference type="InterPro" id="IPR011009">
    <property type="entry name" value="Kinase-like_dom_sf"/>
</dbReference>
<accession>A0ABP5AYU3</accession>
<gene>
    <name evidence="3" type="ORF">GCM10009688_32840</name>
</gene>
<protein>
    <submittedName>
        <fullName evidence="3">DUF4032 domain-containing protein</fullName>
    </submittedName>
</protein>
<evidence type="ECO:0000256" key="1">
    <source>
        <dbReference type="SAM" id="MobiDB-lite"/>
    </source>
</evidence>
<dbReference type="Proteomes" id="UP001500784">
    <property type="component" value="Unassembled WGS sequence"/>
</dbReference>
<comment type="caution">
    <text evidence="3">The sequence shown here is derived from an EMBL/GenBank/DDBJ whole genome shotgun (WGS) entry which is preliminary data.</text>
</comment>